<dbReference type="PANTHER" id="PTHR24321">
    <property type="entry name" value="DEHYDROGENASES, SHORT CHAIN"/>
    <property type="match status" value="1"/>
</dbReference>
<dbReference type="GO" id="GO:0006629">
    <property type="term" value="P:lipid metabolic process"/>
    <property type="evidence" value="ECO:0007669"/>
    <property type="project" value="UniProtKB-ARBA"/>
</dbReference>
<comment type="caution">
    <text evidence="5">The sequence shown here is derived from an EMBL/GenBank/DDBJ whole genome shotgun (WGS) entry which is preliminary data.</text>
</comment>
<dbReference type="CDD" id="cd05233">
    <property type="entry name" value="SDR_c"/>
    <property type="match status" value="1"/>
</dbReference>
<sequence>MTDRATFSNKVVFITGAGSGIGLATAQAFAREGAQLVLVGRKENPLQEAAASISKEGHLAPLVIANCDVADETHVKTALKQVFEKFGRLDIAFNNAGMVGALGALAEVESKDYQRLMQVNVDGVFFSMKHEIPLMLKTLEKFGREAGSGGQCRIINTSSCAGLLGFTGSFAYVASKFAVNGLTKSAALDYAQAGIAINAVAPGPVETPLVNQFASGEAHKQELLKTVPMRHYGVPEDIAELVLGLCSPKMKFMTGTVVSADGGQTAGY</sequence>
<protein>
    <submittedName>
        <fullName evidence="5">Short-chain dehydrogenase reductase sdr</fullName>
    </submittedName>
</protein>
<dbReference type="InterPro" id="IPR020904">
    <property type="entry name" value="Sc_DH/Rdtase_CS"/>
</dbReference>
<proteinExistence type="inferred from homology"/>
<evidence type="ECO:0000256" key="2">
    <source>
        <dbReference type="ARBA" id="ARBA00023002"/>
    </source>
</evidence>
<keyword evidence="6" id="KW-1185">Reference proteome</keyword>
<keyword evidence="3" id="KW-0520">NAD</keyword>
<dbReference type="SMART" id="SM00822">
    <property type="entry name" value="PKS_KR"/>
    <property type="match status" value="1"/>
</dbReference>
<gene>
    <name evidence="5" type="ORF">RF55_8171</name>
</gene>
<name>A0A0J7KNE9_LASNI</name>
<dbReference type="PRINTS" id="PR00081">
    <property type="entry name" value="GDHRDH"/>
</dbReference>
<dbReference type="OrthoDB" id="47007at2759"/>
<feature type="domain" description="Ketoreductase" evidence="4">
    <location>
        <begin position="10"/>
        <end position="203"/>
    </location>
</feature>
<dbReference type="SUPFAM" id="SSF51735">
    <property type="entry name" value="NAD(P)-binding Rossmann-fold domains"/>
    <property type="match status" value="1"/>
</dbReference>
<dbReference type="PRINTS" id="PR00080">
    <property type="entry name" value="SDRFAMILY"/>
</dbReference>
<dbReference type="PROSITE" id="PS00061">
    <property type="entry name" value="ADH_SHORT"/>
    <property type="match status" value="1"/>
</dbReference>
<dbReference type="InterPro" id="IPR036291">
    <property type="entry name" value="NAD(P)-bd_dom_sf"/>
</dbReference>
<dbReference type="PANTHER" id="PTHR24321:SF8">
    <property type="entry name" value="ESTRADIOL 17-BETA-DEHYDROGENASE 8-RELATED"/>
    <property type="match status" value="1"/>
</dbReference>
<keyword evidence="2" id="KW-0560">Oxidoreductase</keyword>
<dbReference type="AlphaFoldDB" id="A0A0J7KNE9"/>
<dbReference type="InterPro" id="IPR057326">
    <property type="entry name" value="KR_dom"/>
</dbReference>
<evidence type="ECO:0000256" key="1">
    <source>
        <dbReference type="ARBA" id="ARBA00006484"/>
    </source>
</evidence>
<comment type="similarity">
    <text evidence="1">Belongs to the short-chain dehydrogenases/reductases (SDR) family.</text>
</comment>
<dbReference type="Proteomes" id="UP000036403">
    <property type="component" value="Unassembled WGS sequence"/>
</dbReference>
<dbReference type="STRING" id="67767.A0A0J7KNE9"/>
<reference evidence="5 6" key="1">
    <citation type="submission" date="2015-04" db="EMBL/GenBank/DDBJ databases">
        <title>Lasius niger genome sequencing.</title>
        <authorList>
            <person name="Konorov E.A."/>
            <person name="Nikitin M.A."/>
            <person name="Kirill M.V."/>
            <person name="Chang P."/>
        </authorList>
    </citation>
    <scope>NUCLEOTIDE SEQUENCE [LARGE SCALE GENOMIC DNA]</scope>
    <source>
        <tissue evidence="5">Whole</tissue>
    </source>
</reference>
<dbReference type="FunFam" id="3.40.50.720:FF:000084">
    <property type="entry name" value="Short-chain dehydrogenase reductase"/>
    <property type="match status" value="1"/>
</dbReference>
<dbReference type="Gene3D" id="3.40.50.720">
    <property type="entry name" value="NAD(P)-binding Rossmann-like Domain"/>
    <property type="match status" value="1"/>
</dbReference>
<evidence type="ECO:0000259" key="4">
    <source>
        <dbReference type="SMART" id="SM00822"/>
    </source>
</evidence>
<dbReference type="EMBL" id="LBMM01005012">
    <property type="protein sequence ID" value="KMQ91903.1"/>
    <property type="molecule type" value="Genomic_DNA"/>
</dbReference>
<dbReference type="InterPro" id="IPR002347">
    <property type="entry name" value="SDR_fam"/>
</dbReference>
<evidence type="ECO:0000256" key="3">
    <source>
        <dbReference type="ARBA" id="ARBA00023027"/>
    </source>
</evidence>
<organism evidence="5 6">
    <name type="scientific">Lasius niger</name>
    <name type="common">Black garden ant</name>
    <dbReference type="NCBI Taxonomy" id="67767"/>
    <lineage>
        <taxon>Eukaryota</taxon>
        <taxon>Metazoa</taxon>
        <taxon>Ecdysozoa</taxon>
        <taxon>Arthropoda</taxon>
        <taxon>Hexapoda</taxon>
        <taxon>Insecta</taxon>
        <taxon>Pterygota</taxon>
        <taxon>Neoptera</taxon>
        <taxon>Endopterygota</taxon>
        <taxon>Hymenoptera</taxon>
        <taxon>Apocrita</taxon>
        <taxon>Aculeata</taxon>
        <taxon>Formicoidea</taxon>
        <taxon>Formicidae</taxon>
        <taxon>Formicinae</taxon>
        <taxon>Lasius</taxon>
        <taxon>Lasius</taxon>
    </lineage>
</organism>
<dbReference type="GO" id="GO:0016491">
    <property type="term" value="F:oxidoreductase activity"/>
    <property type="evidence" value="ECO:0007669"/>
    <property type="project" value="UniProtKB-KW"/>
</dbReference>
<accession>A0A0J7KNE9</accession>
<evidence type="ECO:0000313" key="6">
    <source>
        <dbReference type="Proteomes" id="UP000036403"/>
    </source>
</evidence>
<dbReference type="PaxDb" id="67767-A0A0J7KNE9"/>
<dbReference type="Pfam" id="PF13561">
    <property type="entry name" value="adh_short_C2"/>
    <property type="match status" value="1"/>
</dbReference>
<evidence type="ECO:0000313" key="5">
    <source>
        <dbReference type="EMBL" id="KMQ91903.1"/>
    </source>
</evidence>